<sequence length="221" mass="24414">MKINPIFMCLVVITTVVCEEYPKCLSDRDDGFPEKCAVRASYGSLSRRYFCCENITHGAMRRLVINDDPESPFDRVHTECDCKPMEEICKTSRLQCMVLKHERGGLMDILEPLENSDGSSLSDRYPIIDRTANFGLPDRSDFPSASEIGRTDFGGSSHRGLGSWSSLSEHRQRYGSLSGPYGQGYGSDSGPYGQGYGSDSGPYGYGHGSDSGPHGQGYREY</sequence>
<reference evidence="3" key="1">
    <citation type="journal article" date="2023" name="G3 (Bethesda)">
        <title>A reference genome for the long-term kleptoplast-retaining sea slug Elysia crispata morphotype clarki.</title>
        <authorList>
            <person name="Eastman K.E."/>
            <person name="Pendleton A.L."/>
            <person name="Shaikh M.A."/>
            <person name="Suttiyut T."/>
            <person name="Ogas R."/>
            <person name="Tomko P."/>
            <person name="Gavelis G."/>
            <person name="Widhalm J.R."/>
            <person name="Wisecaver J.H."/>
        </authorList>
    </citation>
    <scope>NUCLEOTIDE SEQUENCE</scope>
    <source>
        <strain evidence="3">ECLA1</strain>
    </source>
</reference>
<protein>
    <submittedName>
        <fullName evidence="3">Uncharacterized protein</fullName>
    </submittedName>
</protein>
<name>A0AAE1ARV4_9GAST</name>
<feature type="chain" id="PRO_5042134375" evidence="2">
    <location>
        <begin position="19"/>
        <end position="221"/>
    </location>
</feature>
<feature type="signal peptide" evidence="2">
    <location>
        <begin position="1"/>
        <end position="18"/>
    </location>
</feature>
<dbReference type="EMBL" id="JAWDGP010001363">
    <property type="protein sequence ID" value="KAK3792595.1"/>
    <property type="molecule type" value="Genomic_DNA"/>
</dbReference>
<evidence type="ECO:0000313" key="3">
    <source>
        <dbReference type="EMBL" id="KAK3792595.1"/>
    </source>
</evidence>
<comment type="caution">
    <text evidence="3">The sequence shown here is derived from an EMBL/GenBank/DDBJ whole genome shotgun (WGS) entry which is preliminary data.</text>
</comment>
<organism evidence="3 4">
    <name type="scientific">Elysia crispata</name>
    <name type="common">lettuce slug</name>
    <dbReference type="NCBI Taxonomy" id="231223"/>
    <lineage>
        <taxon>Eukaryota</taxon>
        <taxon>Metazoa</taxon>
        <taxon>Spiralia</taxon>
        <taxon>Lophotrochozoa</taxon>
        <taxon>Mollusca</taxon>
        <taxon>Gastropoda</taxon>
        <taxon>Heterobranchia</taxon>
        <taxon>Euthyneura</taxon>
        <taxon>Panpulmonata</taxon>
        <taxon>Sacoglossa</taxon>
        <taxon>Placobranchoidea</taxon>
        <taxon>Plakobranchidae</taxon>
        <taxon>Elysia</taxon>
    </lineage>
</organism>
<keyword evidence="4" id="KW-1185">Reference proteome</keyword>
<dbReference type="Proteomes" id="UP001283361">
    <property type="component" value="Unassembled WGS sequence"/>
</dbReference>
<keyword evidence="2" id="KW-0732">Signal</keyword>
<gene>
    <name evidence="3" type="ORF">RRG08_009953</name>
</gene>
<proteinExistence type="predicted"/>
<feature type="region of interest" description="Disordered" evidence="1">
    <location>
        <begin position="136"/>
        <end position="221"/>
    </location>
</feature>
<feature type="compositionally biased region" description="Gly residues" evidence="1">
    <location>
        <begin position="181"/>
        <end position="209"/>
    </location>
</feature>
<evidence type="ECO:0000313" key="4">
    <source>
        <dbReference type="Proteomes" id="UP001283361"/>
    </source>
</evidence>
<accession>A0AAE1ARV4</accession>
<dbReference type="AlphaFoldDB" id="A0AAE1ARV4"/>
<evidence type="ECO:0000256" key="1">
    <source>
        <dbReference type="SAM" id="MobiDB-lite"/>
    </source>
</evidence>
<evidence type="ECO:0000256" key="2">
    <source>
        <dbReference type="SAM" id="SignalP"/>
    </source>
</evidence>